<accession>A0A9Q1H3J0</accession>
<dbReference type="Proteomes" id="UP001152320">
    <property type="component" value="Chromosome 13"/>
</dbReference>
<organism evidence="2 3">
    <name type="scientific">Holothuria leucospilota</name>
    <name type="common">Black long sea cucumber</name>
    <name type="synonym">Mertensiothuria leucospilota</name>
    <dbReference type="NCBI Taxonomy" id="206669"/>
    <lineage>
        <taxon>Eukaryota</taxon>
        <taxon>Metazoa</taxon>
        <taxon>Echinodermata</taxon>
        <taxon>Eleutherozoa</taxon>
        <taxon>Echinozoa</taxon>
        <taxon>Holothuroidea</taxon>
        <taxon>Aspidochirotacea</taxon>
        <taxon>Aspidochirotida</taxon>
        <taxon>Holothuriidae</taxon>
        <taxon>Holothuria</taxon>
    </lineage>
</organism>
<proteinExistence type="predicted"/>
<keyword evidence="1" id="KW-0472">Membrane</keyword>
<evidence type="ECO:0000313" key="2">
    <source>
        <dbReference type="EMBL" id="KAJ8031200.1"/>
    </source>
</evidence>
<keyword evidence="3" id="KW-1185">Reference proteome</keyword>
<keyword evidence="1" id="KW-1133">Transmembrane helix</keyword>
<protein>
    <submittedName>
        <fullName evidence="2">Uncharacterized protein</fullName>
    </submittedName>
</protein>
<evidence type="ECO:0000313" key="3">
    <source>
        <dbReference type="Proteomes" id="UP001152320"/>
    </source>
</evidence>
<evidence type="ECO:0000256" key="1">
    <source>
        <dbReference type="SAM" id="Phobius"/>
    </source>
</evidence>
<reference evidence="2" key="1">
    <citation type="submission" date="2021-10" db="EMBL/GenBank/DDBJ databases">
        <title>Tropical sea cucumber genome reveals ecological adaptation and Cuvierian tubules defense mechanism.</title>
        <authorList>
            <person name="Chen T."/>
        </authorList>
    </citation>
    <scope>NUCLEOTIDE SEQUENCE</scope>
    <source>
        <strain evidence="2">Nanhai2018</strain>
        <tissue evidence="2">Muscle</tissue>
    </source>
</reference>
<feature type="transmembrane region" description="Helical" evidence="1">
    <location>
        <begin position="34"/>
        <end position="52"/>
    </location>
</feature>
<dbReference type="EMBL" id="JAIZAY010000013">
    <property type="protein sequence ID" value="KAJ8031200.1"/>
    <property type="molecule type" value="Genomic_DNA"/>
</dbReference>
<dbReference type="AlphaFoldDB" id="A0A9Q1H3J0"/>
<gene>
    <name evidence="2" type="ORF">HOLleu_27852</name>
</gene>
<keyword evidence="1" id="KW-0812">Transmembrane</keyword>
<sequence length="239" mass="27629">MLVIFNSNAEIYPFHSRLPLLIWLQKNLFNMSDVTLYTFIFIISMMICLARAEELQCARVKCLRYVDCNSTYPTIIPDLTNKQLKVLQDASKETERIVEIIQSSGPIYEGDNIPIPLIEFTPEQEKMLRGFYGQGFLRPQRQVMSQIFRKKRRADRGFPCCSTPTIEARVVLTINEEEELVQVVQLSDVGQFFEDTRQCASQTNGCNSVCRMTKIQVPAIVVSYAKRYRFTVTQLRLMS</sequence>
<name>A0A9Q1H3J0_HOLLE</name>
<comment type="caution">
    <text evidence="2">The sequence shown here is derived from an EMBL/GenBank/DDBJ whole genome shotgun (WGS) entry which is preliminary data.</text>
</comment>